<dbReference type="InterPro" id="IPR036866">
    <property type="entry name" value="RibonucZ/Hydroxyglut_hydro"/>
</dbReference>
<dbReference type="EMBL" id="KV748832">
    <property type="protein sequence ID" value="OCL12784.1"/>
    <property type="molecule type" value="Genomic_DNA"/>
</dbReference>
<dbReference type="Proteomes" id="UP000250140">
    <property type="component" value="Unassembled WGS sequence"/>
</dbReference>
<gene>
    <name evidence="1" type="ORF">AOQ84DRAFT_436769</name>
</gene>
<organism evidence="1 2">
    <name type="scientific">Glonium stellatum</name>
    <dbReference type="NCBI Taxonomy" id="574774"/>
    <lineage>
        <taxon>Eukaryota</taxon>
        <taxon>Fungi</taxon>
        <taxon>Dikarya</taxon>
        <taxon>Ascomycota</taxon>
        <taxon>Pezizomycotina</taxon>
        <taxon>Dothideomycetes</taxon>
        <taxon>Pleosporomycetidae</taxon>
        <taxon>Gloniales</taxon>
        <taxon>Gloniaceae</taxon>
        <taxon>Glonium</taxon>
    </lineage>
</organism>
<dbReference type="Gene3D" id="3.60.15.10">
    <property type="entry name" value="Ribonuclease Z/Hydroxyacylglutathione hydrolase-like"/>
    <property type="match status" value="1"/>
</dbReference>
<dbReference type="PANTHER" id="PTHR36142:SF2">
    <property type="entry name" value="METALLO-HYDROLASE_OXIDOREDUCTASE SUPERFAMILY PROTEIN"/>
    <property type="match status" value="1"/>
</dbReference>
<proteinExistence type="predicted"/>
<accession>A0A8E2JXG9</accession>
<sequence length="373" mass="41213">MDAPSAQLAQDIRDSVVRGLATRRPLLHHLNADTSWLLQVPRPAAAIKHGTRIYYNILIDPWLSGGQSDVARWFSQQWHATESKVATIAQIEELAREIEILAGGLRLGKGRLKNGEAGADIRTFVDAVAISHEFTDHCHKETLLEVERDVLVFATEKAAALIRSWNHFRSVNTIMPFAGASPDWRDNAMPPLPEWLSISRLIAEGDALYYHSALLIAFNTTPSTSSSASSISDAAEAVIYTPHGIPAAALSPISTADPPIHTLAFLHGLHAVSIGSAQQLNLGAHNGLEAQRILKARYWVGTHDEVKKGGGLVNWFLRRRILTVEEAVEEERKRAKRVNGGRRMVNGWSKNSVDEWDDVRFEEVANGESRVLE</sequence>
<evidence type="ECO:0000313" key="2">
    <source>
        <dbReference type="Proteomes" id="UP000250140"/>
    </source>
</evidence>
<evidence type="ECO:0000313" key="1">
    <source>
        <dbReference type="EMBL" id="OCL12784.1"/>
    </source>
</evidence>
<dbReference type="OrthoDB" id="9971601at2759"/>
<reference evidence="1 2" key="1">
    <citation type="journal article" date="2016" name="Nat. Commun.">
        <title>Ectomycorrhizal ecology is imprinted in the genome of the dominant symbiotic fungus Cenococcum geophilum.</title>
        <authorList>
            <consortium name="DOE Joint Genome Institute"/>
            <person name="Peter M."/>
            <person name="Kohler A."/>
            <person name="Ohm R.A."/>
            <person name="Kuo A."/>
            <person name="Krutzmann J."/>
            <person name="Morin E."/>
            <person name="Arend M."/>
            <person name="Barry K.W."/>
            <person name="Binder M."/>
            <person name="Choi C."/>
            <person name="Clum A."/>
            <person name="Copeland A."/>
            <person name="Grisel N."/>
            <person name="Haridas S."/>
            <person name="Kipfer T."/>
            <person name="LaButti K."/>
            <person name="Lindquist E."/>
            <person name="Lipzen A."/>
            <person name="Maire R."/>
            <person name="Meier B."/>
            <person name="Mihaltcheva S."/>
            <person name="Molinier V."/>
            <person name="Murat C."/>
            <person name="Poggeler S."/>
            <person name="Quandt C.A."/>
            <person name="Sperisen C."/>
            <person name="Tritt A."/>
            <person name="Tisserant E."/>
            <person name="Crous P.W."/>
            <person name="Henrissat B."/>
            <person name="Nehls U."/>
            <person name="Egli S."/>
            <person name="Spatafora J.W."/>
            <person name="Grigoriev I.V."/>
            <person name="Martin F.M."/>
        </authorList>
    </citation>
    <scope>NUCLEOTIDE SEQUENCE [LARGE SCALE GENOMIC DNA]</scope>
    <source>
        <strain evidence="1 2">CBS 207.34</strain>
    </source>
</reference>
<dbReference type="PANTHER" id="PTHR36142">
    <property type="entry name" value="METALLO-HYDROLASE/OXIDOREDUCTASE SUPERFAMILY PROTEIN"/>
    <property type="match status" value="1"/>
</dbReference>
<protein>
    <submittedName>
        <fullName evidence="1">Uncharacterized protein</fullName>
    </submittedName>
</protein>
<dbReference type="AlphaFoldDB" id="A0A8E2JXG9"/>
<name>A0A8E2JXG9_9PEZI</name>
<keyword evidence="2" id="KW-1185">Reference proteome</keyword>